<dbReference type="Gene3D" id="3.20.20.80">
    <property type="entry name" value="Glycosidases"/>
    <property type="match status" value="1"/>
</dbReference>
<evidence type="ECO:0000313" key="7">
    <source>
        <dbReference type="EMBL" id="KPV42444.1"/>
    </source>
</evidence>
<dbReference type="InterPro" id="IPR008979">
    <property type="entry name" value="Galactose-bd-like_sf"/>
</dbReference>
<dbReference type="Pfam" id="PF02837">
    <property type="entry name" value="Glyco_hydro_2_N"/>
    <property type="match status" value="1"/>
</dbReference>
<evidence type="ECO:0000259" key="5">
    <source>
        <dbReference type="Pfam" id="PF02836"/>
    </source>
</evidence>
<evidence type="ECO:0000256" key="2">
    <source>
        <dbReference type="ARBA" id="ARBA00022801"/>
    </source>
</evidence>
<organism evidence="7 8">
    <name type="scientific">Alicyclobacillus ferrooxydans</name>
    <dbReference type="NCBI Taxonomy" id="471514"/>
    <lineage>
        <taxon>Bacteria</taxon>
        <taxon>Bacillati</taxon>
        <taxon>Bacillota</taxon>
        <taxon>Bacilli</taxon>
        <taxon>Bacillales</taxon>
        <taxon>Alicyclobacillaceae</taxon>
        <taxon>Alicyclobacillus</taxon>
    </lineage>
</organism>
<name>A0A0P9GPA3_9BACL</name>
<comment type="similarity">
    <text evidence="1">Belongs to the glycosyl hydrolase 2 family.</text>
</comment>
<protein>
    <submittedName>
        <fullName evidence="7">Glycoside hydrolase family 2</fullName>
    </submittedName>
</protein>
<dbReference type="InterPro" id="IPR017853">
    <property type="entry name" value="GH"/>
</dbReference>
<keyword evidence="8" id="KW-1185">Reference proteome</keyword>
<proteinExistence type="inferred from homology"/>
<dbReference type="GO" id="GO:0004553">
    <property type="term" value="F:hydrolase activity, hydrolyzing O-glycosyl compounds"/>
    <property type="evidence" value="ECO:0007669"/>
    <property type="project" value="InterPro"/>
</dbReference>
<dbReference type="InterPro" id="IPR006102">
    <property type="entry name" value="Ig-like_GH2"/>
</dbReference>
<dbReference type="Gene3D" id="2.60.120.260">
    <property type="entry name" value="Galactose-binding domain-like"/>
    <property type="match status" value="1"/>
</dbReference>
<dbReference type="InterPro" id="IPR006101">
    <property type="entry name" value="Glyco_hydro_2"/>
</dbReference>
<gene>
    <name evidence="7" type="ORF">AN477_17805</name>
</gene>
<dbReference type="PATRIC" id="fig|471514.4.peg.5036"/>
<evidence type="ECO:0000259" key="4">
    <source>
        <dbReference type="Pfam" id="PF00703"/>
    </source>
</evidence>
<keyword evidence="3" id="KW-0326">Glycosidase</keyword>
<feature type="domain" description="Glycosyl hydrolases family 2 sugar binding" evidence="6">
    <location>
        <begin position="20"/>
        <end position="140"/>
    </location>
</feature>
<keyword evidence="2 7" id="KW-0378">Hydrolase</keyword>
<dbReference type="PANTHER" id="PTHR42732:SF3">
    <property type="entry name" value="HYDROLASE"/>
    <property type="match status" value="1"/>
</dbReference>
<evidence type="ECO:0000256" key="3">
    <source>
        <dbReference type="ARBA" id="ARBA00023295"/>
    </source>
</evidence>
<reference evidence="7 8" key="1">
    <citation type="submission" date="2015-09" db="EMBL/GenBank/DDBJ databases">
        <title>Draft genome sequence of Alicyclobacillus ferrooxydans DSM 22381.</title>
        <authorList>
            <person name="Hemp J."/>
        </authorList>
    </citation>
    <scope>NUCLEOTIDE SEQUENCE [LARGE SCALE GENOMIC DNA]</scope>
    <source>
        <strain evidence="7 8">TC-34</strain>
    </source>
</reference>
<dbReference type="SUPFAM" id="SSF49303">
    <property type="entry name" value="beta-Galactosidase/glucuronidase domain"/>
    <property type="match status" value="1"/>
</dbReference>
<sequence length="589" mass="67410">MNSLYRAEYPRPQLRRLEWESLNGVWSLCFDENDEGVHDRWYEDGPFNQSIVVPFSYQSPLSGVTTDKSYDIVWYRRTFSISSSMLERKLHLHFGAVDYEASVWVNGQHVAEHKGGYTPFTVDISNVVLEGDNVVVVRVHDSASMEQPRGKQHWKSNPDGIFYTRTTGIWQSVWIEATGHSYIDALRFTPDVDSGQIQIEIDNVLSRGGSLQNFSVEVEISFRDNLVAKDLCQLTDTRIIRSVDLNSHDVNGAGRLWSPEHPDLYEVVIRLTTADEIVDEVFSYFGMRKISVESGKVFLNNYPYYMKLVLNQGYYPGGGITAPAEEQMKEDIQLIKDMGFNGVRTHQKVEDPVFLYWCDRLGLLVWGEMPSTYRFSSKAISNTVEEWKEVVKRDYNHPSIVAWVPVNESWGVPHVLLEESEQAATLALFYLTKAYDSTRLVISNDGWEHTVSDICTVHDYEWNPDRLVERYSSVESMLQGLPGFKNVYARGYHYNGEPIIVSECGGISFIEETDEGWGYSSARDAEDFIRRYSDVVTPLLSSTMIQGFCFTQFTDIESEKNGLVKFNREPKVPVDTVFKINNGIPVHHD</sequence>
<dbReference type="InterPro" id="IPR006103">
    <property type="entry name" value="Glyco_hydro_2_cat"/>
</dbReference>
<dbReference type="PANTHER" id="PTHR42732">
    <property type="entry name" value="BETA-GALACTOSIDASE"/>
    <property type="match status" value="1"/>
</dbReference>
<dbReference type="Gene3D" id="2.60.40.10">
    <property type="entry name" value="Immunoglobulins"/>
    <property type="match status" value="1"/>
</dbReference>
<evidence type="ECO:0000259" key="6">
    <source>
        <dbReference type="Pfam" id="PF02837"/>
    </source>
</evidence>
<dbReference type="STRING" id="471514.AN477_17805"/>
<dbReference type="InterPro" id="IPR036156">
    <property type="entry name" value="Beta-gal/glucu_dom_sf"/>
</dbReference>
<dbReference type="RefSeq" id="WP_054970522.1">
    <property type="nucleotide sequence ID" value="NZ_LJCO01000077.1"/>
</dbReference>
<feature type="domain" description="Glycoside hydrolase family 2 catalytic" evidence="5">
    <location>
        <begin position="291"/>
        <end position="503"/>
    </location>
</feature>
<dbReference type="GO" id="GO:0005975">
    <property type="term" value="P:carbohydrate metabolic process"/>
    <property type="evidence" value="ECO:0007669"/>
    <property type="project" value="InterPro"/>
</dbReference>
<feature type="domain" description="Glycoside hydrolase family 2 immunoglobulin-like beta-sandwich" evidence="4">
    <location>
        <begin position="182"/>
        <end position="288"/>
    </location>
</feature>
<dbReference type="InterPro" id="IPR013783">
    <property type="entry name" value="Ig-like_fold"/>
</dbReference>
<dbReference type="Proteomes" id="UP000050482">
    <property type="component" value="Unassembled WGS sequence"/>
</dbReference>
<comment type="caution">
    <text evidence="7">The sequence shown here is derived from an EMBL/GenBank/DDBJ whole genome shotgun (WGS) entry which is preliminary data.</text>
</comment>
<dbReference type="InterPro" id="IPR006104">
    <property type="entry name" value="Glyco_hydro_2_N"/>
</dbReference>
<dbReference type="PRINTS" id="PR00132">
    <property type="entry name" value="GLHYDRLASE2"/>
</dbReference>
<evidence type="ECO:0000313" key="8">
    <source>
        <dbReference type="Proteomes" id="UP000050482"/>
    </source>
</evidence>
<dbReference type="Pfam" id="PF02836">
    <property type="entry name" value="Glyco_hydro_2_C"/>
    <property type="match status" value="1"/>
</dbReference>
<dbReference type="AlphaFoldDB" id="A0A0P9GPA3"/>
<evidence type="ECO:0000256" key="1">
    <source>
        <dbReference type="ARBA" id="ARBA00007401"/>
    </source>
</evidence>
<accession>A0A0P9GPA3</accession>
<dbReference type="InterPro" id="IPR051913">
    <property type="entry name" value="GH2_Domain-Containing"/>
</dbReference>
<dbReference type="SUPFAM" id="SSF51445">
    <property type="entry name" value="(Trans)glycosidases"/>
    <property type="match status" value="1"/>
</dbReference>
<dbReference type="Pfam" id="PF00703">
    <property type="entry name" value="Glyco_hydro_2"/>
    <property type="match status" value="1"/>
</dbReference>
<dbReference type="SUPFAM" id="SSF49785">
    <property type="entry name" value="Galactose-binding domain-like"/>
    <property type="match status" value="1"/>
</dbReference>
<dbReference type="EMBL" id="LJCO01000077">
    <property type="protein sequence ID" value="KPV42444.1"/>
    <property type="molecule type" value="Genomic_DNA"/>
</dbReference>
<dbReference type="OrthoDB" id="9762066at2"/>